<evidence type="ECO:0000313" key="3">
    <source>
        <dbReference type="EMBL" id="SZX73885.1"/>
    </source>
</evidence>
<protein>
    <recommendedName>
        <fullName evidence="2">Alpha/beta hydrolase fold-3 domain-containing protein</fullName>
    </recommendedName>
</protein>
<dbReference type="PANTHER" id="PTHR48081:SF30">
    <property type="entry name" value="ACETYL-HYDROLASE LIPR-RELATED"/>
    <property type="match status" value="1"/>
</dbReference>
<evidence type="ECO:0000259" key="2">
    <source>
        <dbReference type="Pfam" id="PF07859"/>
    </source>
</evidence>
<dbReference type="Gene3D" id="3.40.50.1820">
    <property type="entry name" value="alpha/beta hydrolase"/>
    <property type="match status" value="1"/>
</dbReference>
<dbReference type="EMBL" id="FNXT01001201">
    <property type="protein sequence ID" value="SZX73885.1"/>
    <property type="molecule type" value="Genomic_DNA"/>
</dbReference>
<sequence length="339" mass="35279">MASQQARHFLSNASAAGQNGFIGGRLSNNSDISVLRQLLYNFSINGSVAAQREHLRESRNESIAGVPVVFGMPKGVNASSSVGDTRLLVYLHGGGYVSGSCHSQWSTVAPTAAAAGLAILCVEYRLAPEHPFPAGLNDVLSVFKDLLQQGYKGSNIVLLGDSAGGGLVAAVAIALQREGVALPAALGMFSPWAELGRRGQLDTAATLAGVDPILPGSLSDSSKSSSFDMGMRYVGGDTSLFADPLVSPVRADYAANFPAGKLPPVLLQVGLREVLLSDAVLLYHKMKEAAQGPGHVLMSPYDAMWHVFQAVNELPEAQAAAKEMGAFFAAALSGKACPA</sequence>
<reference evidence="3 4" key="1">
    <citation type="submission" date="2016-10" db="EMBL/GenBank/DDBJ databases">
        <authorList>
            <person name="Cai Z."/>
        </authorList>
    </citation>
    <scope>NUCLEOTIDE SEQUENCE [LARGE SCALE GENOMIC DNA]</scope>
</reference>
<dbReference type="InterPro" id="IPR029058">
    <property type="entry name" value="AB_hydrolase_fold"/>
</dbReference>
<keyword evidence="4" id="KW-1185">Reference proteome</keyword>
<evidence type="ECO:0000256" key="1">
    <source>
        <dbReference type="ARBA" id="ARBA00022801"/>
    </source>
</evidence>
<gene>
    <name evidence="3" type="ORF">BQ4739_LOCUS14151</name>
</gene>
<keyword evidence="1" id="KW-0378">Hydrolase</keyword>
<dbReference type="PANTHER" id="PTHR48081">
    <property type="entry name" value="AB HYDROLASE SUPERFAMILY PROTEIN C4A8.06C"/>
    <property type="match status" value="1"/>
</dbReference>
<name>A0A383W8B7_TETOB</name>
<dbReference type="STRING" id="3088.A0A383W8B7"/>
<accession>A0A383W8B7</accession>
<dbReference type="AlphaFoldDB" id="A0A383W8B7"/>
<feature type="domain" description="Alpha/beta hydrolase fold-3" evidence="2">
    <location>
        <begin position="88"/>
        <end position="309"/>
    </location>
</feature>
<evidence type="ECO:0000313" key="4">
    <source>
        <dbReference type="Proteomes" id="UP000256970"/>
    </source>
</evidence>
<dbReference type="Proteomes" id="UP000256970">
    <property type="component" value="Unassembled WGS sequence"/>
</dbReference>
<dbReference type="Pfam" id="PF07859">
    <property type="entry name" value="Abhydrolase_3"/>
    <property type="match status" value="1"/>
</dbReference>
<dbReference type="InterPro" id="IPR050300">
    <property type="entry name" value="GDXG_lipolytic_enzyme"/>
</dbReference>
<proteinExistence type="predicted"/>
<organism evidence="3 4">
    <name type="scientific">Tetradesmus obliquus</name>
    <name type="common">Green alga</name>
    <name type="synonym">Acutodesmus obliquus</name>
    <dbReference type="NCBI Taxonomy" id="3088"/>
    <lineage>
        <taxon>Eukaryota</taxon>
        <taxon>Viridiplantae</taxon>
        <taxon>Chlorophyta</taxon>
        <taxon>core chlorophytes</taxon>
        <taxon>Chlorophyceae</taxon>
        <taxon>CS clade</taxon>
        <taxon>Sphaeropleales</taxon>
        <taxon>Scenedesmaceae</taxon>
        <taxon>Tetradesmus</taxon>
    </lineage>
</organism>
<dbReference type="InterPro" id="IPR013094">
    <property type="entry name" value="AB_hydrolase_3"/>
</dbReference>
<dbReference type="SUPFAM" id="SSF53474">
    <property type="entry name" value="alpha/beta-Hydrolases"/>
    <property type="match status" value="1"/>
</dbReference>
<dbReference type="GO" id="GO:0004806">
    <property type="term" value="F:triacylglycerol lipase activity"/>
    <property type="evidence" value="ECO:0007669"/>
    <property type="project" value="TreeGrafter"/>
</dbReference>